<evidence type="ECO:0000313" key="2">
    <source>
        <dbReference type="Proteomes" id="UP001143856"/>
    </source>
</evidence>
<reference evidence="1" key="1">
    <citation type="submission" date="2022-10" db="EMBL/GenBank/DDBJ databases">
        <title>Genome Sequence of Xylaria curta.</title>
        <authorList>
            <person name="Buettner E."/>
        </authorList>
    </citation>
    <scope>NUCLEOTIDE SEQUENCE</scope>
    <source>
        <strain evidence="1">Babe10</strain>
    </source>
</reference>
<accession>A0ACC1P7W9</accession>
<comment type="caution">
    <text evidence="1">The sequence shown here is derived from an EMBL/GenBank/DDBJ whole genome shotgun (WGS) entry which is preliminary data.</text>
</comment>
<proteinExistence type="predicted"/>
<gene>
    <name evidence="1" type="ORF">NUW58_g4620</name>
</gene>
<sequence>MADRLIQRACERFQKDLLPQDAKVLQSTTSLDDVKIAIQQVERELAARQSLRNFQRITPFVDAIDRYSKAIEVAANGTPYLPWLWAPLKIVLQGAYDCTHALDKILVAYGHIGNAMPRLTQYTDAFPQHRGFQQLIAFLFEDIIEFHRKAYSMITKPGWKIYFASLWGLFEHRFDSLLQNITRTSELIDKEAVAIDIAQAAAQRQKDLEISISHESRWKNEQLQSVLNWFEIGDSDPELKLEWLRNRCYAGTSQWITKSSKLRSWLRRERGPNMLWIYGKPGSGKSVLSSQIIYFLRSDPRRNVVFFFCDFHTPATGVTSHILKSMCSQLIRMSSEFVPFIYDEYVSKGRKVVPSTLKEILPKLLAHFEDVHLVIDGVDESPQGEHRALIKTICKLTDTNLSCKTLIVSQDIPSIAISLSKRQKLCISDEKDHIREDMGMVVDSALREINNMHDGAIGESVLGELKDRILEKAEGMFLWVCLVLDLLESAISVKDLRSQLNSLPKDLIEAYEKILGNMLNTCSPAKIEQIKRVFSWLLCQRGKHPLRKHQIRLGMGIYPGCHVLTKETKPFPNATDICKPFIELFALGQNLIGLDDAESHGSPGKREPRMAWPNPYPEVQDFVSHLVKGQAEDELNGNKVIPEQKGKYLS</sequence>
<keyword evidence="2" id="KW-1185">Reference proteome</keyword>
<organism evidence="1 2">
    <name type="scientific">Xylaria curta</name>
    <dbReference type="NCBI Taxonomy" id="42375"/>
    <lineage>
        <taxon>Eukaryota</taxon>
        <taxon>Fungi</taxon>
        <taxon>Dikarya</taxon>
        <taxon>Ascomycota</taxon>
        <taxon>Pezizomycotina</taxon>
        <taxon>Sordariomycetes</taxon>
        <taxon>Xylariomycetidae</taxon>
        <taxon>Xylariales</taxon>
        <taxon>Xylariaceae</taxon>
        <taxon>Xylaria</taxon>
    </lineage>
</organism>
<dbReference type="EMBL" id="JAPDGR010000824">
    <property type="protein sequence ID" value="KAJ2987229.1"/>
    <property type="molecule type" value="Genomic_DNA"/>
</dbReference>
<evidence type="ECO:0000313" key="1">
    <source>
        <dbReference type="EMBL" id="KAJ2987229.1"/>
    </source>
</evidence>
<dbReference type="Proteomes" id="UP001143856">
    <property type="component" value="Unassembled WGS sequence"/>
</dbReference>
<protein>
    <submittedName>
        <fullName evidence="1">Uncharacterized protein</fullName>
    </submittedName>
</protein>
<name>A0ACC1P7W9_9PEZI</name>